<feature type="compositionally biased region" description="Polar residues" evidence="1">
    <location>
        <begin position="266"/>
        <end position="276"/>
    </location>
</feature>
<feature type="compositionally biased region" description="Polar residues" evidence="1">
    <location>
        <begin position="441"/>
        <end position="450"/>
    </location>
</feature>
<sequence length="527" mass="56937">MSEYPDLNYSPPNSRGDIRIDTSFTHPHSLGRDFLGETSRDRYSRQGSQTQPRGARDVTGVRDVTWISTSQSQIPSVNTPQTPRYIPPPAFQQVRAPTPVLPRSAPTLSDSEVDYFNVTVDEGHDECEHEGHGYGFSEVAPTYPHVKNEKRNLVGGFVSGLRRLPKVMSRSRLKDHGKLVRPGPPSTASTADTGRATLGRYQPPLEPIPRADSDDIPDVERLESPARAASDSPQRLILSADENSYDQDRSQSSGVFSSGEPRTHSDINTSISSQGFGQNISDPIAISTPILAEPRPSADFAKMEPPPRPPPEESVASQLARIRRFFRDLNGLPWIAPRDISEAYIPGQSPSRRRYSRQTQPKPPVSWYVPRNNRPLDLLAGPSTTGLLPSHQSPQQLPPQTPQFVLGSNTNLFFAHHPPGGGGGGSGSGGSRSPTHEGPLSTDSHGSQGQPGVWGPAYVATPLFVYPSGLPQPGTNAPGGSNGTGVPDTQMPRPVYLVASPPQLTDQGQASRTFAPQHPSGLRTAVM</sequence>
<feature type="region of interest" description="Disordered" evidence="1">
    <location>
        <begin position="168"/>
        <end position="217"/>
    </location>
</feature>
<keyword evidence="3" id="KW-1185">Reference proteome</keyword>
<feature type="compositionally biased region" description="Basic and acidic residues" evidence="1">
    <location>
        <begin position="30"/>
        <end position="44"/>
    </location>
</feature>
<organism evidence="2 3">
    <name type="scientific">Scleroderma citrinum Foug A</name>
    <dbReference type="NCBI Taxonomy" id="1036808"/>
    <lineage>
        <taxon>Eukaryota</taxon>
        <taxon>Fungi</taxon>
        <taxon>Dikarya</taxon>
        <taxon>Basidiomycota</taxon>
        <taxon>Agaricomycotina</taxon>
        <taxon>Agaricomycetes</taxon>
        <taxon>Agaricomycetidae</taxon>
        <taxon>Boletales</taxon>
        <taxon>Sclerodermatineae</taxon>
        <taxon>Sclerodermataceae</taxon>
        <taxon>Scleroderma</taxon>
    </lineage>
</organism>
<proteinExistence type="predicted"/>
<dbReference type="AlphaFoldDB" id="A0A0C3DNX2"/>
<feature type="region of interest" description="Disordered" evidence="1">
    <location>
        <begin position="413"/>
        <end position="454"/>
    </location>
</feature>
<dbReference type="HOGENOM" id="CLU_042824_0_0_1"/>
<dbReference type="STRING" id="1036808.A0A0C3DNX2"/>
<feature type="region of interest" description="Disordered" evidence="1">
    <location>
        <begin position="505"/>
        <end position="527"/>
    </location>
</feature>
<gene>
    <name evidence="2" type="ORF">SCLCIDRAFT_129886</name>
</gene>
<evidence type="ECO:0000313" key="2">
    <source>
        <dbReference type="EMBL" id="KIM57701.1"/>
    </source>
</evidence>
<dbReference type="OrthoDB" id="3244156at2759"/>
<feature type="compositionally biased region" description="Polar residues" evidence="1">
    <location>
        <begin position="505"/>
        <end position="514"/>
    </location>
</feature>
<feature type="region of interest" description="Disordered" evidence="1">
    <location>
        <begin position="241"/>
        <end position="276"/>
    </location>
</feature>
<evidence type="ECO:0000256" key="1">
    <source>
        <dbReference type="SAM" id="MobiDB-lite"/>
    </source>
</evidence>
<feature type="region of interest" description="Disordered" evidence="1">
    <location>
        <begin position="1"/>
        <end position="58"/>
    </location>
</feature>
<protein>
    <submittedName>
        <fullName evidence="2">Uncharacterized protein</fullName>
    </submittedName>
</protein>
<name>A0A0C3DNX2_9AGAM</name>
<reference evidence="3" key="2">
    <citation type="submission" date="2015-01" db="EMBL/GenBank/DDBJ databases">
        <title>Evolutionary Origins and Diversification of the Mycorrhizal Mutualists.</title>
        <authorList>
            <consortium name="DOE Joint Genome Institute"/>
            <consortium name="Mycorrhizal Genomics Consortium"/>
            <person name="Kohler A."/>
            <person name="Kuo A."/>
            <person name="Nagy L.G."/>
            <person name="Floudas D."/>
            <person name="Copeland A."/>
            <person name="Barry K.W."/>
            <person name="Cichocki N."/>
            <person name="Veneault-Fourrey C."/>
            <person name="LaButti K."/>
            <person name="Lindquist E.A."/>
            <person name="Lipzen A."/>
            <person name="Lundell T."/>
            <person name="Morin E."/>
            <person name="Murat C."/>
            <person name="Riley R."/>
            <person name="Ohm R."/>
            <person name="Sun H."/>
            <person name="Tunlid A."/>
            <person name="Henrissat B."/>
            <person name="Grigoriev I.V."/>
            <person name="Hibbett D.S."/>
            <person name="Martin F."/>
        </authorList>
    </citation>
    <scope>NUCLEOTIDE SEQUENCE [LARGE SCALE GENOMIC DNA]</scope>
    <source>
        <strain evidence="3">Foug A</strain>
    </source>
</reference>
<feature type="compositionally biased region" description="Gly residues" evidence="1">
    <location>
        <begin position="419"/>
        <end position="430"/>
    </location>
</feature>
<accession>A0A0C3DNX2</accession>
<dbReference type="EMBL" id="KN822097">
    <property type="protein sequence ID" value="KIM57701.1"/>
    <property type="molecule type" value="Genomic_DNA"/>
</dbReference>
<evidence type="ECO:0000313" key="3">
    <source>
        <dbReference type="Proteomes" id="UP000053989"/>
    </source>
</evidence>
<feature type="region of interest" description="Disordered" evidence="1">
    <location>
        <begin position="345"/>
        <end position="401"/>
    </location>
</feature>
<dbReference type="InParanoid" id="A0A0C3DNX2"/>
<dbReference type="Proteomes" id="UP000053989">
    <property type="component" value="Unassembled WGS sequence"/>
</dbReference>
<reference evidence="2 3" key="1">
    <citation type="submission" date="2014-04" db="EMBL/GenBank/DDBJ databases">
        <authorList>
            <consortium name="DOE Joint Genome Institute"/>
            <person name="Kuo A."/>
            <person name="Kohler A."/>
            <person name="Nagy L.G."/>
            <person name="Floudas D."/>
            <person name="Copeland A."/>
            <person name="Barry K.W."/>
            <person name="Cichocki N."/>
            <person name="Veneault-Fourrey C."/>
            <person name="LaButti K."/>
            <person name="Lindquist E.A."/>
            <person name="Lipzen A."/>
            <person name="Lundell T."/>
            <person name="Morin E."/>
            <person name="Murat C."/>
            <person name="Sun H."/>
            <person name="Tunlid A."/>
            <person name="Henrissat B."/>
            <person name="Grigoriev I.V."/>
            <person name="Hibbett D.S."/>
            <person name="Martin F."/>
            <person name="Nordberg H.P."/>
            <person name="Cantor M.N."/>
            <person name="Hua S.X."/>
        </authorList>
    </citation>
    <scope>NUCLEOTIDE SEQUENCE [LARGE SCALE GENOMIC DNA]</scope>
    <source>
        <strain evidence="2 3">Foug A</strain>
    </source>
</reference>